<evidence type="ECO:0000256" key="7">
    <source>
        <dbReference type="SAM" id="SignalP"/>
    </source>
</evidence>
<gene>
    <name evidence="8" type="ORF">NHX12_003084</name>
</gene>
<protein>
    <recommendedName>
        <fullName evidence="10">Adrenomedullin</fullName>
    </recommendedName>
</protein>
<dbReference type="Pfam" id="PF00214">
    <property type="entry name" value="Calc_CGRP_IAPP"/>
    <property type="match status" value="1"/>
</dbReference>
<evidence type="ECO:0000256" key="3">
    <source>
        <dbReference type="ARBA" id="ARBA00022525"/>
    </source>
</evidence>
<comment type="caution">
    <text evidence="8">The sequence shown here is derived from an EMBL/GenBank/DDBJ whole genome shotgun (WGS) entry which is preliminary data.</text>
</comment>
<reference evidence="8" key="1">
    <citation type="submission" date="2022-07" db="EMBL/GenBank/DDBJ databases">
        <title>Chromosome-level genome of Muraenolepis orangiensis.</title>
        <authorList>
            <person name="Kim J."/>
        </authorList>
    </citation>
    <scope>NUCLEOTIDE SEQUENCE</scope>
    <source>
        <strain evidence="8">KU_S4_2022</strain>
        <tissue evidence="8">Muscle</tissue>
    </source>
</reference>
<comment type="similarity">
    <text evidence="2">Belongs to the adrenomedullin family.</text>
</comment>
<dbReference type="OrthoDB" id="8771893at2759"/>
<name>A0A9Q0IFV0_9TELE</name>
<dbReference type="GO" id="GO:0010460">
    <property type="term" value="P:positive regulation of heart rate"/>
    <property type="evidence" value="ECO:0007669"/>
    <property type="project" value="TreeGrafter"/>
</dbReference>
<dbReference type="GO" id="GO:0003073">
    <property type="term" value="P:regulation of systemic arterial blood pressure"/>
    <property type="evidence" value="ECO:0007669"/>
    <property type="project" value="TreeGrafter"/>
</dbReference>
<keyword evidence="3" id="KW-0964">Secreted</keyword>
<evidence type="ECO:0008006" key="10">
    <source>
        <dbReference type="Google" id="ProtNLM"/>
    </source>
</evidence>
<keyword evidence="5" id="KW-1015">Disulfide bond</keyword>
<evidence type="ECO:0000313" key="8">
    <source>
        <dbReference type="EMBL" id="KAJ3596680.1"/>
    </source>
</evidence>
<feature type="compositionally biased region" description="Low complexity" evidence="6">
    <location>
        <begin position="76"/>
        <end position="86"/>
    </location>
</feature>
<accession>A0A9Q0IFV0</accession>
<dbReference type="InterPro" id="IPR051665">
    <property type="entry name" value="Adrenomedullin-reg_peptide"/>
</dbReference>
<evidence type="ECO:0000313" key="9">
    <source>
        <dbReference type="Proteomes" id="UP001148018"/>
    </source>
</evidence>
<dbReference type="PANTHER" id="PTHR23414">
    <property type="entry name" value="ADRENOMEDULLIN, ADM"/>
    <property type="match status" value="1"/>
</dbReference>
<keyword evidence="4 7" id="KW-0732">Signal</keyword>
<dbReference type="PANTHER" id="PTHR23414:SF3">
    <property type="entry name" value="PRO-ADRENOMEDULLIN"/>
    <property type="match status" value="1"/>
</dbReference>
<feature type="signal peptide" evidence="7">
    <location>
        <begin position="1"/>
        <end position="19"/>
    </location>
</feature>
<keyword evidence="9" id="KW-1185">Reference proteome</keyword>
<feature type="region of interest" description="Disordered" evidence="6">
    <location>
        <begin position="118"/>
        <end position="144"/>
    </location>
</feature>
<dbReference type="GO" id="GO:0005615">
    <property type="term" value="C:extracellular space"/>
    <property type="evidence" value="ECO:0007669"/>
    <property type="project" value="TreeGrafter"/>
</dbReference>
<dbReference type="GO" id="GO:0005179">
    <property type="term" value="F:hormone activity"/>
    <property type="evidence" value="ECO:0007669"/>
    <property type="project" value="InterPro"/>
</dbReference>
<evidence type="ECO:0000256" key="2">
    <source>
        <dbReference type="ARBA" id="ARBA00010575"/>
    </source>
</evidence>
<sequence length="173" mass="19199">MGSALHTLICCCIFSSILALERNSNTDATLKRRFAVWLQGRVKRELCHSCARASEAGLQPQVEARQEEGPEAVPLQQRSSRSSGTKKSGCLLITCTVHDLIYRVHLINDKTIDPTAPVDKIGSRGYGRRRRSVQDPPARSPSTRCSVRRVMRDGLPLVTRSPAARGVKFAQRF</sequence>
<dbReference type="GO" id="GO:0007189">
    <property type="term" value="P:adenylate cyclase-activating G protein-coupled receptor signaling pathway"/>
    <property type="evidence" value="ECO:0007669"/>
    <property type="project" value="TreeGrafter"/>
</dbReference>
<dbReference type="AlphaFoldDB" id="A0A9Q0IFV0"/>
<dbReference type="GO" id="GO:1990410">
    <property type="term" value="P:adrenomedullin receptor signaling pathway"/>
    <property type="evidence" value="ECO:0007669"/>
    <property type="project" value="TreeGrafter"/>
</dbReference>
<evidence type="ECO:0000256" key="5">
    <source>
        <dbReference type="ARBA" id="ARBA00023157"/>
    </source>
</evidence>
<evidence type="ECO:0000256" key="6">
    <source>
        <dbReference type="SAM" id="MobiDB-lite"/>
    </source>
</evidence>
<organism evidence="8 9">
    <name type="scientific">Muraenolepis orangiensis</name>
    <name type="common">Patagonian moray cod</name>
    <dbReference type="NCBI Taxonomy" id="630683"/>
    <lineage>
        <taxon>Eukaryota</taxon>
        <taxon>Metazoa</taxon>
        <taxon>Chordata</taxon>
        <taxon>Craniata</taxon>
        <taxon>Vertebrata</taxon>
        <taxon>Euteleostomi</taxon>
        <taxon>Actinopterygii</taxon>
        <taxon>Neopterygii</taxon>
        <taxon>Teleostei</taxon>
        <taxon>Neoteleostei</taxon>
        <taxon>Acanthomorphata</taxon>
        <taxon>Zeiogadaria</taxon>
        <taxon>Gadariae</taxon>
        <taxon>Gadiformes</taxon>
        <taxon>Muraenolepidoidei</taxon>
        <taxon>Muraenolepididae</taxon>
        <taxon>Muraenolepis</taxon>
    </lineage>
</organism>
<evidence type="ECO:0000256" key="4">
    <source>
        <dbReference type="ARBA" id="ARBA00022729"/>
    </source>
</evidence>
<proteinExistence type="inferred from homology"/>
<dbReference type="GO" id="GO:0031700">
    <property type="term" value="F:adrenomedullin receptor binding"/>
    <property type="evidence" value="ECO:0007669"/>
    <property type="project" value="TreeGrafter"/>
</dbReference>
<dbReference type="EMBL" id="JANIIK010000110">
    <property type="protein sequence ID" value="KAJ3596680.1"/>
    <property type="molecule type" value="Genomic_DNA"/>
</dbReference>
<feature type="chain" id="PRO_5040369143" description="Adrenomedullin" evidence="7">
    <location>
        <begin position="20"/>
        <end position="173"/>
    </location>
</feature>
<feature type="region of interest" description="Disordered" evidence="6">
    <location>
        <begin position="58"/>
        <end position="86"/>
    </location>
</feature>
<comment type="subcellular location">
    <subcellularLocation>
        <location evidence="1">Secreted</location>
    </subcellularLocation>
</comment>
<evidence type="ECO:0000256" key="1">
    <source>
        <dbReference type="ARBA" id="ARBA00004613"/>
    </source>
</evidence>
<dbReference type="Proteomes" id="UP001148018">
    <property type="component" value="Unassembled WGS sequence"/>
</dbReference>
<dbReference type="InterPro" id="IPR021116">
    <property type="entry name" value="Calcitonin/adrenomedullin"/>
</dbReference>